<evidence type="ECO:0000259" key="1">
    <source>
        <dbReference type="PROSITE" id="PS51186"/>
    </source>
</evidence>
<proteinExistence type="predicted"/>
<accession>A0A3N0DT80</accession>
<comment type="caution">
    <text evidence="2">The sequence shown here is derived from an EMBL/GenBank/DDBJ whole genome shotgun (WGS) entry which is preliminary data.</text>
</comment>
<dbReference type="PANTHER" id="PTHR39173">
    <property type="entry name" value="ACETYLTRANSFERASE"/>
    <property type="match status" value="1"/>
</dbReference>
<dbReference type="InterPro" id="IPR000182">
    <property type="entry name" value="GNAT_dom"/>
</dbReference>
<sequence>MGELIRLDTAYHDTFLAAMAEFAAEGRTGEPTMVGDDLATWTGRWETPAGFAEYVGTLNDDALRVRKEGWVLCTNLWWVEDGEYVGRLAIRHELNDWLLEVGGHIGYDVRRSRRREGHATALLAAALPIAVDLGIERALITCDTDNVGSRRVIEKNGGVLEDERQGKLRYWVDLTER</sequence>
<dbReference type="InterPro" id="IPR016181">
    <property type="entry name" value="Acyl_CoA_acyltransferase"/>
</dbReference>
<evidence type="ECO:0000313" key="2">
    <source>
        <dbReference type="EMBL" id="RNL78857.1"/>
    </source>
</evidence>
<dbReference type="SUPFAM" id="SSF55729">
    <property type="entry name" value="Acyl-CoA N-acyltransferases (Nat)"/>
    <property type="match status" value="1"/>
</dbReference>
<dbReference type="EMBL" id="RJSG01000002">
    <property type="protein sequence ID" value="RNL78857.1"/>
    <property type="molecule type" value="Genomic_DNA"/>
</dbReference>
<dbReference type="PROSITE" id="PS51186">
    <property type="entry name" value="GNAT"/>
    <property type="match status" value="1"/>
</dbReference>
<evidence type="ECO:0000313" key="3">
    <source>
        <dbReference type="Proteomes" id="UP000277094"/>
    </source>
</evidence>
<dbReference type="GO" id="GO:0016747">
    <property type="term" value="F:acyltransferase activity, transferring groups other than amino-acyl groups"/>
    <property type="evidence" value="ECO:0007669"/>
    <property type="project" value="InterPro"/>
</dbReference>
<dbReference type="Gene3D" id="3.40.630.30">
    <property type="match status" value="1"/>
</dbReference>
<reference evidence="2 3" key="1">
    <citation type="submission" date="2018-11" db="EMBL/GenBank/DDBJ databases">
        <authorList>
            <person name="Li F."/>
        </authorList>
    </citation>
    <scope>NUCLEOTIDE SEQUENCE [LARGE SCALE GENOMIC DNA]</scope>
    <source>
        <strain evidence="2 3">KIS18-7</strain>
    </source>
</reference>
<feature type="domain" description="N-acetyltransferase" evidence="1">
    <location>
        <begin position="24"/>
        <end position="175"/>
    </location>
</feature>
<keyword evidence="2" id="KW-0808">Transferase</keyword>
<dbReference type="RefSeq" id="WP_123233359.1">
    <property type="nucleotide sequence ID" value="NZ_RJSG01000002.1"/>
</dbReference>
<organism evidence="2 3">
    <name type="scientific">Nocardioides marmorisolisilvae</name>
    <dbReference type="NCBI Taxonomy" id="1542737"/>
    <lineage>
        <taxon>Bacteria</taxon>
        <taxon>Bacillati</taxon>
        <taxon>Actinomycetota</taxon>
        <taxon>Actinomycetes</taxon>
        <taxon>Propionibacteriales</taxon>
        <taxon>Nocardioidaceae</taxon>
        <taxon>Nocardioides</taxon>
    </lineage>
</organism>
<dbReference type="PANTHER" id="PTHR39173:SF1">
    <property type="entry name" value="ACETYLTRANSFERASE"/>
    <property type="match status" value="1"/>
</dbReference>
<protein>
    <submittedName>
        <fullName evidence="2">GNAT family N-acetyltransferase</fullName>
    </submittedName>
</protein>
<dbReference type="Pfam" id="PF13302">
    <property type="entry name" value="Acetyltransf_3"/>
    <property type="match status" value="1"/>
</dbReference>
<gene>
    <name evidence="2" type="ORF">EFL95_07280</name>
</gene>
<keyword evidence="3" id="KW-1185">Reference proteome</keyword>
<dbReference type="OrthoDB" id="9797989at2"/>
<name>A0A3N0DT80_9ACTN</name>
<dbReference type="Proteomes" id="UP000277094">
    <property type="component" value="Unassembled WGS sequence"/>
</dbReference>
<dbReference type="AlphaFoldDB" id="A0A3N0DT80"/>